<feature type="domain" description="PDZ" evidence="5">
    <location>
        <begin position="897"/>
        <end position="969"/>
    </location>
</feature>
<comment type="caution">
    <text evidence="6">The sequence shown here is derived from an EMBL/GenBank/DDBJ whole genome shotgun (WGS) entry which is preliminary data.</text>
</comment>
<keyword evidence="7" id="KW-1185">Reference proteome</keyword>
<feature type="domain" description="PDZ" evidence="5">
    <location>
        <begin position="237"/>
        <end position="308"/>
    </location>
</feature>
<feature type="region of interest" description="Disordered" evidence="4">
    <location>
        <begin position="632"/>
        <end position="660"/>
    </location>
</feature>
<evidence type="ECO:0000256" key="4">
    <source>
        <dbReference type="SAM" id="MobiDB-lite"/>
    </source>
</evidence>
<dbReference type="Gene3D" id="1.20.1160.20">
    <property type="match status" value="2"/>
</dbReference>
<feature type="region of interest" description="Disordered" evidence="4">
    <location>
        <begin position="477"/>
        <end position="532"/>
    </location>
</feature>
<dbReference type="GO" id="GO:0042995">
    <property type="term" value="C:cell projection"/>
    <property type="evidence" value="ECO:0007669"/>
    <property type="project" value="UniProtKB-SubCell"/>
</dbReference>
<dbReference type="EMBL" id="CAXITT010000538">
    <property type="protein sequence ID" value="CAL1543288.1"/>
    <property type="molecule type" value="Genomic_DNA"/>
</dbReference>
<dbReference type="InterPro" id="IPR051844">
    <property type="entry name" value="USH2_Complex_Protein"/>
</dbReference>
<dbReference type="FunFam" id="2.30.42.10:FF:000087">
    <property type="entry name" value="Whirlin a"/>
    <property type="match status" value="1"/>
</dbReference>
<protein>
    <recommendedName>
        <fullName evidence="5">PDZ domain-containing protein</fullName>
    </recommendedName>
</protein>
<feature type="region of interest" description="Disordered" evidence="4">
    <location>
        <begin position="556"/>
        <end position="578"/>
    </location>
</feature>
<organism evidence="6 7">
    <name type="scientific">Lymnaea stagnalis</name>
    <name type="common">Great pond snail</name>
    <name type="synonym">Helix stagnalis</name>
    <dbReference type="NCBI Taxonomy" id="6523"/>
    <lineage>
        <taxon>Eukaryota</taxon>
        <taxon>Metazoa</taxon>
        <taxon>Spiralia</taxon>
        <taxon>Lophotrochozoa</taxon>
        <taxon>Mollusca</taxon>
        <taxon>Gastropoda</taxon>
        <taxon>Heterobranchia</taxon>
        <taxon>Euthyneura</taxon>
        <taxon>Panpulmonata</taxon>
        <taxon>Hygrophila</taxon>
        <taxon>Lymnaeoidea</taxon>
        <taxon>Lymnaeidae</taxon>
        <taxon>Lymnaea</taxon>
    </lineage>
</organism>
<keyword evidence="3" id="KW-0966">Cell projection</keyword>
<accession>A0AAV2IAN5</accession>
<keyword evidence="2" id="KW-0677">Repeat</keyword>
<evidence type="ECO:0000313" key="7">
    <source>
        <dbReference type="Proteomes" id="UP001497497"/>
    </source>
</evidence>
<dbReference type="InterPro" id="IPR036034">
    <property type="entry name" value="PDZ_sf"/>
</dbReference>
<feature type="domain" description="PDZ" evidence="5">
    <location>
        <begin position="112"/>
        <end position="182"/>
    </location>
</feature>
<dbReference type="Gene3D" id="2.30.42.10">
    <property type="match status" value="3"/>
</dbReference>
<evidence type="ECO:0000313" key="6">
    <source>
        <dbReference type="EMBL" id="CAL1543288.1"/>
    </source>
</evidence>
<dbReference type="PANTHER" id="PTHR23116:SF29">
    <property type="entry name" value="PDZ DOMAIN-CONTAINING PROTEIN 7"/>
    <property type="match status" value="1"/>
</dbReference>
<feature type="compositionally biased region" description="Low complexity" evidence="4">
    <location>
        <begin position="569"/>
        <end position="578"/>
    </location>
</feature>
<dbReference type="GO" id="GO:0005886">
    <property type="term" value="C:plasma membrane"/>
    <property type="evidence" value="ECO:0007669"/>
    <property type="project" value="TreeGrafter"/>
</dbReference>
<reference evidence="6 7" key="1">
    <citation type="submission" date="2024-04" db="EMBL/GenBank/DDBJ databases">
        <authorList>
            <consortium name="Genoscope - CEA"/>
            <person name="William W."/>
        </authorList>
    </citation>
    <scope>NUCLEOTIDE SEQUENCE [LARGE SCALE GENOMIC DNA]</scope>
</reference>
<evidence type="ECO:0000259" key="5">
    <source>
        <dbReference type="PROSITE" id="PS50106"/>
    </source>
</evidence>
<proteinExistence type="predicted"/>
<evidence type="ECO:0000256" key="3">
    <source>
        <dbReference type="ARBA" id="ARBA00023273"/>
    </source>
</evidence>
<sequence length="984" mass="108631">MSREYVQHFQRLTLALLTDKEQDVLHRALSNYQRTRDISRLAKVSKELLNTPERGKLLAYIRAPMSRSERSRFDKLLGIAGYDNLAMVETGRPEFLGRITTPPGSVTLTERFVTVYGSRGESMGFSIRGGSEFGLGIYVSNVKLDSPAAHAGLQVGDHIITANGVDFHCVANSGAVKVLSSAALLNLVVIRTGRVPEWKIAKERVLWYDVSQGRVVASPPLTERPTTNLPHVLVERKVVITVNDDSDFIGLNIRGGSEYNIGIYISRLDPGGLAARAGLSPGDQIVRVNDTEFLYITHTDAVDALRSSAHLIITVRSVGKFPVFKELCAEYTWSDGSTYNTVVGRTKVVTGPAANSSRQHIQRTRARESSIDLTPLRYARAGSSQHLDDTDLDNIQAIEDLDQALEVESKLFYPGDKDILFRRNHEDTWQDIESIKDNYSRVGDVSHTWSARDSDIHSSDASDRELDYTTFLEQAMQQKDTKDRARMTNGKALSAPQPETETVIETVIEEEGVTSFSSSPSPKSPGSQYSGSDVFNREIAATDRVYAQVNDLTGKHPAGAQARTQARASVSSVSSDSSPIYATVNKSTKRLSVGSHAVVVNGSAEPDEETLASQLQLLEARKSSLSSWELSRVAGGAGETPHSSEAMSDVSSPDSDKQKYGTWNSLKKKVKGSFRIKGSGNKKRTSLTHDDVFMASKTSTPMGSLRQKGVFERSFGSQILNTPITEQRYNLMGMLEDHARLLLKEDECAAVIRHIHTYHDNKELDRLMELLFTILDKPEKRALLSDVRNVIAPNQLKQFDILTARVNLNSPNTPLNNGEHQEPKYRPAKPARSRPTAQTNGKTGFYDLTSRHGNSAADRVPSFSSDDFRDIPSHLEVVIVEEETVRESPVVREGEEIVYISKHKMNLGLELIGGRNHSDDKAIRVKNVKAGGAASDDQRLQPGVEITSIDGTSVEGMSKEEAEALLQRAFIRKTPTNLGIHIRH</sequence>
<dbReference type="PROSITE" id="PS50106">
    <property type="entry name" value="PDZ"/>
    <property type="match status" value="3"/>
</dbReference>
<feature type="compositionally biased region" description="Low complexity" evidence="4">
    <location>
        <begin position="513"/>
        <end position="532"/>
    </location>
</feature>
<comment type="subcellular location">
    <subcellularLocation>
        <location evidence="1">Cell projection</location>
    </subcellularLocation>
</comment>
<evidence type="ECO:0000256" key="1">
    <source>
        <dbReference type="ARBA" id="ARBA00004316"/>
    </source>
</evidence>
<feature type="region of interest" description="Disordered" evidence="4">
    <location>
        <begin position="810"/>
        <end position="861"/>
    </location>
</feature>
<dbReference type="SUPFAM" id="SSF50156">
    <property type="entry name" value="PDZ domain-like"/>
    <property type="match status" value="3"/>
</dbReference>
<feature type="compositionally biased region" description="Polar residues" evidence="4">
    <location>
        <begin position="641"/>
        <end position="653"/>
    </location>
</feature>
<dbReference type="Pfam" id="PF00595">
    <property type="entry name" value="PDZ"/>
    <property type="match status" value="3"/>
</dbReference>
<dbReference type="PANTHER" id="PTHR23116">
    <property type="entry name" value="PDZ DOMAIN CONTAINING WHIRLIN AND HARMONIN-RELATED"/>
    <property type="match status" value="1"/>
</dbReference>
<dbReference type="InterPro" id="IPR001478">
    <property type="entry name" value="PDZ"/>
</dbReference>
<dbReference type="Proteomes" id="UP001497497">
    <property type="component" value="Unassembled WGS sequence"/>
</dbReference>
<evidence type="ECO:0000256" key="2">
    <source>
        <dbReference type="ARBA" id="ARBA00022737"/>
    </source>
</evidence>
<dbReference type="AlphaFoldDB" id="A0AAV2IAN5"/>
<dbReference type="SMART" id="SM00228">
    <property type="entry name" value="PDZ"/>
    <property type="match status" value="3"/>
</dbReference>
<name>A0AAV2IAN5_LYMST</name>
<dbReference type="CDD" id="cd00136">
    <property type="entry name" value="PDZ_canonical"/>
    <property type="match status" value="1"/>
</dbReference>
<gene>
    <name evidence="6" type="ORF">GSLYS_00016822001</name>
</gene>